<evidence type="ECO:0000313" key="2">
    <source>
        <dbReference type="Proteomes" id="UP000257109"/>
    </source>
</evidence>
<accession>A0A371GAU6</accession>
<keyword evidence="2" id="KW-1185">Reference proteome</keyword>
<dbReference type="OrthoDB" id="1752139at2759"/>
<dbReference type="EMBL" id="QJKJ01006217">
    <property type="protein sequence ID" value="RDX87483.1"/>
    <property type="molecule type" value="Genomic_DNA"/>
</dbReference>
<proteinExistence type="predicted"/>
<comment type="caution">
    <text evidence="1">The sequence shown here is derived from an EMBL/GenBank/DDBJ whole genome shotgun (WGS) entry which is preliminary data.</text>
</comment>
<sequence length="117" mass="13319">MYKVYADDKRVITPLHKGQTYQSRLKISQYDETCTDTTTKFRFPLGMVVQRHSFIGGIMETPLLVGWKSSNIDIYDGTTNLGKTLSRYTCLPLNSIDLFKTLVARFGHNMPPVDPIT</sequence>
<reference evidence="1" key="1">
    <citation type="submission" date="2018-05" db="EMBL/GenBank/DDBJ databases">
        <title>Draft genome of Mucuna pruriens seed.</title>
        <authorList>
            <person name="Nnadi N.E."/>
            <person name="Vos R."/>
            <person name="Hasami M.H."/>
            <person name="Devisetty U.K."/>
            <person name="Aguiy J.C."/>
        </authorList>
    </citation>
    <scope>NUCLEOTIDE SEQUENCE [LARGE SCALE GENOMIC DNA]</scope>
    <source>
        <strain evidence="1">JCA_2017</strain>
    </source>
</reference>
<feature type="non-terminal residue" evidence="1">
    <location>
        <position position="1"/>
    </location>
</feature>
<name>A0A371GAU6_MUCPR</name>
<evidence type="ECO:0000313" key="1">
    <source>
        <dbReference type="EMBL" id="RDX87483.1"/>
    </source>
</evidence>
<protein>
    <submittedName>
        <fullName evidence="1">Uncharacterized protein</fullName>
    </submittedName>
</protein>
<organism evidence="1 2">
    <name type="scientific">Mucuna pruriens</name>
    <name type="common">Velvet bean</name>
    <name type="synonym">Dolichos pruriens</name>
    <dbReference type="NCBI Taxonomy" id="157652"/>
    <lineage>
        <taxon>Eukaryota</taxon>
        <taxon>Viridiplantae</taxon>
        <taxon>Streptophyta</taxon>
        <taxon>Embryophyta</taxon>
        <taxon>Tracheophyta</taxon>
        <taxon>Spermatophyta</taxon>
        <taxon>Magnoliopsida</taxon>
        <taxon>eudicotyledons</taxon>
        <taxon>Gunneridae</taxon>
        <taxon>Pentapetalae</taxon>
        <taxon>rosids</taxon>
        <taxon>fabids</taxon>
        <taxon>Fabales</taxon>
        <taxon>Fabaceae</taxon>
        <taxon>Papilionoideae</taxon>
        <taxon>50 kb inversion clade</taxon>
        <taxon>NPAAA clade</taxon>
        <taxon>indigoferoid/millettioid clade</taxon>
        <taxon>Phaseoleae</taxon>
        <taxon>Mucuna</taxon>
    </lineage>
</organism>
<gene>
    <name evidence="1" type="ORF">CR513_31042</name>
</gene>
<dbReference type="Proteomes" id="UP000257109">
    <property type="component" value="Unassembled WGS sequence"/>
</dbReference>
<dbReference type="AlphaFoldDB" id="A0A371GAU6"/>